<dbReference type="EMBL" id="JAADJU010000005">
    <property type="protein sequence ID" value="NMP27545.1"/>
    <property type="molecule type" value="Genomic_DNA"/>
</dbReference>
<dbReference type="Proteomes" id="UP000585363">
    <property type="component" value="Unassembled WGS sequence"/>
</dbReference>
<sequence>MRRFDERLAFEEGPPEKIVFGHQLEGWVYLVWTQHYNLTADEFFDSRISWIQEDIKLKGEQYEQSNKKSPYFSELKTITEGILKWRGMDKIIIVKAIAFSFR</sequence>
<accession>A0A848MIL7</accession>
<name>A0A848MIL7_9GAMM</name>
<dbReference type="RefSeq" id="WP_169403246.1">
    <property type="nucleotide sequence ID" value="NZ_JAADJU010000005.1"/>
</dbReference>
<evidence type="ECO:0000313" key="1">
    <source>
        <dbReference type="EMBL" id="NMP27545.1"/>
    </source>
</evidence>
<protein>
    <submittedName>
        <fullName evidence="1">Uncharacterized protein</fullName>
    </submittedName>
</protein>
<proteinExistence type="predicted"/>
<reference evidence="1 2" key="2">
    <citation type="submission" date="2020-06" db="EMBL/GenBank/DDBJ databases">
        <title>Polyphasic characterization of a Rahnella strain isolated from tree sap.</title>
        <authorList>
            <person name="Kim I.S."/>
        </authorList>
    </citation>
    <scope>NUCLEOTIDE SEQUENCE [LARGE SCALE GENOMIC DNA]</scope>
    <source>
        <strain evidence="1 2">SAP-1</strain>
    </source>
</reference>
<organism evidence="1 2">
    <name type="scientific">Rouxiella aceris</name>
    <dbReference type="NCBI Taxonomy" id="2703884"/>
    <lineage>
        <taxon>Bacteria</taxon>
        <taxon>Pseudomonadati</taxon>
        <taxon>Pseudomonadota</taxon>
        <taxon>Gammaproteobacteria</taxon>
        <taxon>Enterobacterales</taxon>
        <taxon>Yersiniaceae</taxon>
        <taxon>Rouxiella</taxon>
    </lineage>
</organism>
<dbReference type="AlphaFoldDB" id="A0A848MIL7"/>
<keyword evidence="2" id="KW-1185">Reference proteome</keyword>
<gene>
    <name evidence="1" type="ORF">GW590_11810</name>
</gene>
<comment type="caution">
    <text evidence="1">The sequence shown here is derived from an EMBL/GenBank/DDBJ whole genome shotgun (WGS) entry which is preliminary data.</text>
</comment>
<evidence type="ECO:0000313" key="2">
    <source>
        <dbReference type="Proteomes" id="UP000585363"/>
    </source>
</evidence>
<reference evidence="1 2" key="1">
    <citation type="submission" date="2020-01" db="EMBL/GenBank/DDBJ databases">
        <authorList>
            <person name="Lee S.D."/>
        </authorList>
    </citation>
    <scope>NUCLEOTIDE SEQUENCE [LARGE SCALE GENOMIC DNA]</scope>
    <source>
        <strain evidence="1 2">SAP-1</strain>
    </source>
</reference>